<evidence type="ECO:0000313" key="2">
    <source>
        <dbReference type="Proteomes" id="UP000078070"/>
    </source>
</evidence>
<dbReference type="KEGG" id="mars:A8C75_01425"/>
<name>A0A1A9EUD2_9GAMM</name>
<dbReference type="STRING" id="1821621.A8C75_01425"/>
<dbReference type="AlphaFoldDB" id="A0A1A9EUD2"/>
<keyword evidence="2" id="KW-1185">Reference proteome</keyword>
<dbReference type="Proteomes" id="UP000078070">
    <property type="component" value="Chromosome"/>
</dbReference>
<accession>A0A1A9EUD2</accession>
<protein>
    <submittedName>
        <fullName evidence="1">Uncharacterized protein</fullName>
    </submittedName>
</protein>
<dbReference type="EMBL" id="CP015839">
    <property type="protein sequence ID" value="ANG61251.1"/>
    <property type="molecule type" value="Genomic_DNA"/>
</dbReference>
<reference evidence="2" key="1">
    <citation type="submission" date="2016-05" db="EMBL/GenBank/DDBJ databases">
        <authorList>
            <person name="Baek K."/>
            <person name="Yang S.-J."/>
        </authorList>
    </citation>
    <scope>NUCLEOTIDE SEQUENCE [LARGE SCALE GENOMIC DNA]</scope>
    <source>
        <strain evidence="2">ST58-10</strain>
    </source>
</reference>
<reference evidence="1 2" key="2">
    <citation type="journal article" date="2018" name="Int. J. Syst. Evol. Microbiol.">
        <title>Marinobacterium aestuarii sp. nov., a benzene-degrading marine bacterium isolated from estuary sediment.</title>
        <authorList>
            <person name="Bae S.S."/>
            <person name="Jung J."/>
            <person name="Chung D."/>
            <person name="Baek K."/>
        </authorList>
    </citation>
    <scope>NUCLEOTIDE SEQUENCE [LARGE SCALE GENOMIC DNA]</scope>
    <source>
        <strain evidence="1 2">ST58-10</strain>
    </source>
</reference>
<sequence length="114" mass="12679">MIEHHFLFIVLVARQEHERAWGYAVYPDTGGIFFGEGFCQVLQCRLGAAIEPELPVGVVGVNIRDMDDTSGLCCVVQQWLERFVKVGGQAHVYPVEFVVKTAQVILVGGVLFEQ</sequence>
<proteinExistence type="predicted"/>
<gene>
    <name evidence="1" type="ORF">A8C75_01425</name>
</gene>
<evidence type="ECO:0000313" key="1">
    <source>
        <dbReference type="EMBL" id="ANG61251.1"/>
    </source>
</evidence>
<organism evidence="1 2">
    <name type="scientific">Marinobacterium aestuarii</name>
    <dbReference type="NCBI Taxonomy" id="1821621"/>
    <lineage>
        <taxon>Bacteria</taxon>
        <taxon>Pseudomonadati</taxon>
        <taxon>Pseudomonadota</taxon>
        <taxon>Gammaproteobacteria</taxon>
        <taxon>Oceanospirillales</taxon>
        <taxon>Oceanospirillaceae</taxon>
        <taxon>Marinobacterium</taxon>
    </lineage>
</organism>